<dbReference type="InterPro" id="IPR013083">
    <property type="entry name" value="Znf_RING/FYVE/PHD"/>
</dbReference>
<keyword evidence="2" id="KW-1185">Reference proteome</keyword>
<dbReference type="AlphaFoldDB" id="A0A7I4YI13"/>
<dbReference type="OMA" id="NQVECNE"/>
<dbReference type="Gene3D" id="3.30.40.10">
    <property type="entry name" value="Zinc/RING finger domain, C3HC4 (zinc finger)"/>
    <property type="match status" value="1"/>
</dbReference>
<evidence type="ECO:0000256" key="1">
    <source>
        <dbReference type="SAM" id="MobiDB-lite"/>
    </source>
</evidence>
<dbReference type="WBParaSite" id="HCON_00099380-00001">
    <property type="protein sequence ID" value="HCON_00099380-00001"/>
    <property type="gene ID" value="HCON_00099380"/>
</dbReference>
<dbReference type="Proteomes" id="UP000025227">
    <property type="component" value="Unplaced"/>
</dbReference>
<feature type="region of interest" description="Disordered" evidence="1">
    <location>
        <begin position="1"/>
        <end position="37"/>
    </location>
</feature>
<feature type="compositionally biased region" description="Basic residues" evidence="1">
    <location>
        <begin position="16"/>
        <end position="29"/>
    </location>
</feature>
<reference evidence="3" key="1">
    <citation type="submission" date="2020-12" db="UniProtKB">
        <authorList>
            <consortium name="WormBaseParasite"/>
        </authorList>
    </citation>
    <scope>IDENTIFICATION</scope>
    <source>
        <strain evidence="3">MHco3</strain>
    </source>
</reference>
<protein>
    <submittedName>
        <fullName evidence="3">PHD-type domain-containing protein</fullName>
    </submittedName>
</protein>
<evidence type="ECO:0000313" key="3">
    <source>
        <dbReference type="WBParaSite" id="HCON_00099380-00001"/>
    </source>
</evidence>
<dbReference type="OrthoDB" id="10029243at2759"/>
<proteinExistence type="predicted"/>
<accession>A0A7I4YI13</accession>
<name>A0A7I4YI13_HAECO</name>
<evidence type="ECO:0000313" key="2">
    <source>
        <dbReference type="Proteomes" id="UP000025227"/>
    </source>
</evidence>
<sequence length="236" mass="27411">MKVDLKPSSAPLPPKKSQKKKGKKKKSKAKKDDEEYVENIQEAKKLKAKFSSKKKAKDDDTAYLKVSGSNTDGPKVRNSQTHNNLLKRAEEAQVNRVFQIEFRPDVLQTLWMCALCHQRSAQDELGDLFGPYYVNIRPEEHWPSFLFKKSLKLSKNETYCIDVWFHGDCILWAPDIQMKGNQLTCLEEKLHQFWKQNCWVCKNSGATINVDNRFMHFGCAKKQGYKMDRHLLSVQL</sequence>
<organism evidence="2 3">
    <name type="scientific">Haemonchus contortus</name>
    <name type="common">Barber pole worm</name>
    <dbReference type="NCBI Taxonomy" id="6289"/>
    <lineage>
        <taxon>Eukaryota</taxon>
        <taxon>Metazoa</taxon>
        <taxon>Ecdysozoa</taxon>
        <taxon>Nematoda</taxon>
        <taxon>Chromadorea</taxon>
        <taxon>Rhabditida</taxon>
        <taxon>Rhabditina</taxon>
        <taxon>Rhabditomorpha</taxon>
        <taxon>Strongyloidea</taxon>
        <taxon>Trichostrongylidae</taxon>
        <taxon>Haemonchus</taxon>
    </lineage>
</organism>